<dbReference type="EMBL" id="JAPJDO010000007">
    <property type="protein sequence ID" value="MCX2937268.1"/>
    <property type="molecule type" value="Genomic_DNA"/>
</dbReference>
<gene>
    <name evidence="3" type="ORF">ORI27_11175</name>
</gene>
<accession>A0ABT3SCP9</accession>
<sequence>MSSSLARRYLLRTRLFHERLAQLRGEEPNVRSHPAVGTDFDDLDPAQCTLLVLDCQPEGLACVVNSHSLIVRINSAIGTVRRLGGQVAFTRLAFEDNDYRFTPSTNKEFAALAHERRLRDGTFDADLYPGLDAGAPEDIIVRKTRLGAFSTTNLDERLTNLGMTTLIIAGIHASGAVMSTIREAADKDYRLIVLADCISDADAATQQLLMEWVFPRQAKVLAVSQLERALASHAVAGDITTAAI</sequence>
<dbReference type="GO" id="GO:0016787">
    <property type="term" value="F:hydrolase activity"/>
    <property type="evidence" value="ECO:0007669"/>
    <property type="project" value="UniProtKB-KW"/>
</dbReference>
<organism evidence="3 4">
    <name type="scientific">Mycobacterium pinniadriaticum</name>
    <dbReference type="NCBI Taxonomy" id="2994102"/>
    <lineage>
        <taxon>Bacteria</taxon>
        <taxon>Bacillati</taxon>
        <taxon>Actinomycetota</taxon>
        <taxon>Actinomycetes</taxon>
        <taxon>Mycobacteriales</taxon>
        <taxon>Mycobacteriaceae</taxon>
        <taxon>Mycobacterium</taxon>
    </lineage>
</organism>
<dbReference type="Proteomes" id="UP001300745">
    <property type="component" value="Unassembled WGS sequence"/>
</dbReference>
<dbReference type="PANTHER" id="PTHR43540">
    <property type="entry name" value="PEROXYUREIDOACRYLATE/UREIDOACRYLATE AMIDOHYDROLASE-RELATED"/>
    <property type="match status" value="1"/>
</dbReference>
<proteinExistence type="predicted"/>
<feature type="domain" description="Isochorismatase-like" evidence="2">
    <location>
        <begin position="49"/>
        <end position="223"/>
    </location>
</feature>
<dbReference type="InterPro" id="IPR050272">
    <property type="entry name" value="Isochorismatase-like_hydrls"/>
</dbReference>
<dbReference type="InterPro" id="IPR036380">
    <property type="entry name" value="Isochorismatase-like_sf"/>
</dbReference>
<dbReference type="InterPro" id="IPR000868">
    <property type="entry name" value="Isochorismatase-like_dom"/>
</dbReference>
<dbReference type="SUPFAM" id="SSF52499">
    <property type="entry name" value="Isochorismatase-like hydrolases"/>
    <property type="match status" value="1"/>
</dbReference>
<dbReference type="Pfam" id="PF00857">
    <property type="entry name" value="Isochorismatase"/>
    <property type="match status" value="1"/>
</dbReference>
<name>A0ABT3SCP9_9MYCO</name>
<reference evidence="3 4" key="1">
    <citation type="submission" date="2022-11" db="EMBL/GenBank/DDBJ databases">
        <title>Mycobacterium sp. nov.</title>
        <authorList>
            <person name="Papic B."/>
            <person name="Spicic S."/>
            <person name="Duvnjak S."/>
        </authorList>
    </citation>
    <scope>NUCLEOTIDE SEQUENCE [LARGE SCALE GENOMIC DNA]</scope>
    <source>
        <strain evidence="3 4">CVI_P4</strain>
    </source>
</reference>
<protein>
    <submittedName>
        <fullName evidence="3">Cysteine hydrolase</fullName>
    </submittedName>
</protein>
<keyword evidence="1 3" id="KW-0378">Hydrolase</keyword>
<dbReference type="Gene3D" id="3.40.50.850">
    <property type="entry name" value="Isochorismatase-like"/>
    <property type="match status" value="1"/>
</dbReference>
<evidence type="ECO:0000256" key="1">
    <source>
        <dbReference type="ARBA" id="ARBA00022801"/>
    </source>
</evidence>
<comment type="caution">
    <text evidence="3">The sequence shown here is derived from an EMBL/GenBank/DDBJ whole genome shotgun (WGS) entry which is preliminary data.</text>
</comment>
<dbReference type="CDD" id="cd00431">
    <property type="entry name" value="cysteine_hydrolases"/>
    <property type="match status" value="1"/>
</dbReference>
<evidence type="ECO:0000313" key="4">
    <source>
        <dbReference type="Proteomes" id="UP001300745"/>
    </source>
</evidence>
<evidence type="ECO:0000313" key="3">
    <source>
        <dbReference type="EMBL" id="MCX2937268.1"/>
    </source>
</evidence>
<evidence type="ECO:0000259" key="2">
    <source>
        <dbReference type="Pfam" id="PF00857"/>
    </source>
</evidence>
<keyword evidence="4" id="KW-1185">Reference proteome</keyword>